<reference evidence="1" key="1">
    <citation type="submission" date="2020-03" db="EMBL/GenBank/DDBJ databases">
        <authorList>
            <person name="Weist P."/>
        </authorList>
    </citation>
    <scope>NUCLEOTIDE SEQUENCE</scope>
</reference>
<dbReference type="Proteomes" id="UP001153269">
    <property type="component" value="Unassembled WGS sequence"/>
</dbReference>
<proteinExistence type="predicted"/>
<gene>
    <name evidence="1" type="ORF">PLEPLA_LOCUS23647</name>
</gene>
<comment type="caution">
    <text evidence="1">The sequence shown here is derived from an EMBL/GenBank/DDBJ whole genome shotgun (WGS) entry which is preliminary data.</text>
</comment>
<evidence type="ECO:0000313" key="1">
    <source>
        <dbReference type="EMBL" id="CAB1435587.1"/>
    </source>
</evidence>
<keyword evidence="2" id="KW-1185">Reference proteome</keyword>
<dbReference type="AlphaFoldDB" id="A0A9N7US58"/>
<accession>A0A9N7US58</accession>
<sequence length="126" mass="14544">MTCTWAATRGWHKSSTKNLQRCSPNKQKTIWHHLSIPLLTFLADICRTDSRSSSAVPDQKIFGAHLVLNILQTEILFPTTMMKGNMLIFASLCWLLCWNHVDSMTIHFKSLSMEVNQRRDNIILKE</sequence>
<name>A0A9N7US58_PLEPL</name>
<dbReference type="EMBL" id="CADEAL010001781">
    <property type="protein sequence ID" value="CAB1435587.1"/>
    <property type="molecule type" value="Genomic_DNA"/>
</dbReference>
<evidence type="ECO:0000313" key="2">
    <source>
        <dbReference type="Proteomes" id="UP001153269"/>
    </source>
</evidence>
<organism evidence="1 2">
    <name type="scientific">Pleuronectes platessa</name>
    <name type="common">European plaice</name>
    <dbReference type="NCBI Taxonomy" id="8262"/>
    <lineage>
        <taxon>Eukaryota</taxon>
        <taxon>Metazoa</taxon>
        <taxon>Chordata</taxon>
        <taxon>Craniata</taxon>
        <taxon>Vertebrata</taxon>
        <taxon>Euteleostomi</taxon>
        <taxon>Actinopterygii</taxon>
        <taxon>Neopterygii</taxon>
        <taxon>Teleostei</taxon>
        <taxon>Neoteleostei</taxon>
        <taxon>Acanthomorphata</taxon>
        <taxon>Carangaria</taxon>
        <taxon>Pleuronectiformes</taxon>
        <taxon>Pleuronectoidei</taxon>
        <taxon>Pleuronectidae</taxon>
        <taxon>Pleuronectes</taxon>
    </lineage>
</organism>
<protein>
    <submittedName>
        <fullName evidence="1">Uncharacterized protein</fullName>
    </submittedName>
</protein>